<feature type="compositionally biased region" description="Basic residues" evidence="1">
    <location>
        <begin position="203"/>
        <end position="222"/>
    </location>
</feature>
<evidence type="ECO:0000313" key="2">
    <source>
        <dbReference type="EMBL" id="CAA9545344.1"/>
    </source>
</evidence>
<feature type="compositionally biased region" description="Basic residues" evidence="1">
    <location>
        <begin position="90"/>
        <end position="108"/>
    </location>
</feature>
<evidence type="ECO:0000256" key="1">
    <source>
        <dbReference type="SAM" id="MobiDB-lite"/>
    </source>
</evidence>
<feature type="compositionally biased region" description="Basic residues" evidence="1">
    <location>
        <begin position="549"/>
        <end position="558"/>
    </location>
</feature>
<reference evidence="2" key="1">
    <citation type="submission" date="2020-02" db="EMBL/GenBank/DDBJ databases">
        <authorList>
            <person name="Meier V. D."/>
        </authorList>
    </citation>
    <scope>NUCLEOTIDE SEQUENCE</scope>
    <source>
        <strain evidence="2">AVDCRST_MAG73</strain>
    </source>
</reference>
<proteinExistence type="predicted"/>
<name>A0A6J4UDA8_9BACT</name>
<organism evidence="2">
    <name type="scientific">uncultured Thermomicrobiales bacterium</name>
    <dbReference type="NCBI Taxonomy" id="1645740"/>
    <lineage>
        <taxon>Bacteria</taxon>
        <taxon>Pseudomonadati</taxon>
        <taxon>Thermomicrobiota</taxon>
        <taxon>Thermomicrobia</taxon>
        <taxon>Thermomicrobiales</taxon>
        <taxon>environmental samples</taxon>
    </lineage>
</organism>
<feature type="non-terminal residue" evidence="2">
    <location>
        <position position="617"/>
    </location>
</feature>
<feature type="compositionally biased region" description="Low complexity" evidence="1">
    <location>
        <begin position="533"/>
        <end position="542"/>
    </location>
</feature>
<feature type="region of interest" description="Disordered" evidence="1">
    <location>
        <begin position="1"/>
        <end position="123"/>
    </location>
</feature>
<feature type="region of interest" description="Disordered" evidence="1">
    <location>
        <begin position="131"/>
        <end position="150"/>
    </location>
</feature>
<feature type="compositionally biased region" description="Basic and acidic residues" evidence="1">
    <location>
        <begin position="50"/>
        <end position="59"/>
    </location>
</feature>
<feature type="compositionally biased region" description="Basic and acidic residues" evidence="1">
    <location>
        <begin position="443"/>
        <end position="459"/>
    </location>
</feature>
<accession>A0A6J4UDA8</accession>
<dbReference type="AlphaFoldDB" id="A0A6J4UDA8"/>
<feature type="compositionally biased region" description="Basic and acidic residues" evidence="1">
    <location>
        <begin position="306"/>
        <end position="334"/>
    </location>
</feature>
<feature type="compositionally biased region" description="Basic and acidic residues" evidence="1">
    <location>
        <begin position="18"/>
        <end position="33"/>
    </location>
</feature>
<feature type="non-terminal residue" evidence="2">
    <location>
        <position position="1"/>
    </location>
</feature>
<feature type="region of interest" description="Disordered" evidence="1">
    <location>
        <begin position="168"/>
        <end position="578"/>
    </location>
</feature>
<dbReference type="EMBL" id="CADCWE010000152">
    <property type="protein sequence ID" value="CAA9545344.1"/>
    <property type="molecule type" value="Genomic_DNA"/>
</dbReference>
<sequence>GDDPTGRTRARGTGGGGRADHGQRADPGPDRWPDLPPGADAAGGGAGDRGAGRRGDAARHLGPRLRGAEPGSGAAHALGPGGGSRLRADRPRRHARAGRHPGRWHRLGAGHPPALHQPDRDRRRLPDRHLRRPAGLRQHPNPATGPGDRVRDLGRRAGLHLHPARGRHLPQRRPVHRRGRGQRLENHHGRGIRRLQHPGLGQGHRHRRRRRHADHHHRRGLRPVHVLRPGHGSGAILRDRERDRQLQAGVRSRPDRHRADAVRRVEGQGADRRRALRQLLGESAEAGPGGDPAGAGRQHPTGPAPHRRDPDGRQRRRALPDPGRRGAGDRERGHPGAPDPGLAAHGPQARRFPAHDQGPPGARFRDPDPGHHRQAAQGPRRAQHRRPGARQLGAQPEHRAPPLRPGAGQGATGRGRANPGRRRRAGRQGADDGPQRRRRRGQAVRDRTLVRLRQLRDRAQLPGRRPKLELDRDQDGGLQPGHLDDLGARGLPVHRRDDGLDVDLDQRQRPVGRVLLGQLPDPRPAGRLRRQPARLLPRVQLPGRDRRPNRSRRRHHRPGGAQGDLRPDPGGPAPRSAGDLHVLAEQLPGRCPEHRRLLAERLHLPDVERAGLVFDGV</sequence>
<feature type="compositionally biased region" description="Basic residues" evidence="1">
    <location>
        <begin position="168"/>
        <end position="181"/>
    </location>
</feature>
<gene>
    <name evidence="2" type="ORF">AVDCRST_MAG73-2358</name>
</gene>
<feature type="compositionally biased region" description="Basic and acidic residues" evidence="1">
    <location>
        <begin position="257"/>
        <end position="273"/>
    </location>
</feature>
<feature type="compositionally biased region" description="Basic and acidic residues" evidence="1">
    <location>
        <begin position="494"/>
        <end position="508"/>
    </location>
</feature>
<feature type="compositionally biased region" description="Basic and acidic residues" evidence="1">
    <location>
        <begin position="466"/>
        <end position="475"/>
    </location>
</feature>
<protein>
    <submittedName>
        <fullName evidence="2">Uncharacterized protein</fullName>
    </submittedName>
</protein>